<evidence type="ECO:0000256" key="1">
    <source>
        <dbReference type="SAM" id="MobiDB-lite"/>
    </source>
</evidence>
<proteinExistence type="predicted"/>
<protein>
    <recommendedName>
        <fullName evidence="2">DUF5610 domain-containing protein</fullName>
    </recommendedName>
</protein>
<organism evidence="3 4">
    <name type="scientific">Marinomonas piezotolerans</name>
    <dbReference type="NCBI Taxonomy" id="2213058"/>
    <lineage>
        <taxon>Bacteria</taxon>
        <taxon>Pseudomonadati</taxon>
        <taxon>Pseudomonadota</taxon>
        <taxon>Gammaproteobacteria</taxon>
        <taxon>Oceanospirillales</taxon>
        <taxon>Oceanospirillaceae</taxon>
        <taxon>Marinomonas</taxon>
    </lineage>
</organism>
<evidence type="ECO:0000259" key="2">
    <source>
        <dbReference type="Pfam" id="PF18433"/>
    </source>
</evidence>
<evidence type="ECO:0000313" key="3">
    <source>
        <dbReference type="EMBL" id="RDL43927.1"/>
    </source>
</evidence>
<sequence>MSDSLKGLGDIASAYLPRHKSGESQSAPSASKTWGGDGYSPTSNTVRTMSIMQQTVTARLQASFATPNEQASDQATAATSKNTYSPENVAQRILSHVGNYLERLQEQGASDERLGDVFEIAKSSVQKGIEDANEKLKALGWLNESVEKGIEETQSLISEGFDSLEDFFLGAKDVSAVEQVSSTSYSRQDTASFELVTQEGDRVNVSMYSLQASESAESSISSGDNNANFLRYQSQTQAFAFDFSVEGDLSDIELKAINDMMNAAGQVSDLFFSGDVMGALQKGFDKGFDASALASFSMSLQTQQTMKSTQAVSAYDQNTGMRSIQEPLAEYRETLETMAEKASEIFDDFQAVVDTVLNEIMKMREQQSDKLENMQQAYQYQQEMMSRISQLFLPEQFVNNAEESPGVEPAAS</sequence>
<evidence type="ECO:0000313" key="4">
    <source>
        <dbReference type="Proteomes" id="UP000254326"/>
    </source>
</evidence>
<gene>
    <name evidence="3" type="ORF">DN730_12145</name>
</gene>
<name>A0A370U823_9GAMM</name>
<dbReference type="Pfam" id="PF18433">
    <property type="entry name" value="DUF5610"/>
    <property type="match status" value="1"/>
</dbReference>
<reference evidence="3 4" key="1">
    <citation type="submission" date="2018-06" db="EMBL/GenBank/DDBJ databases">
        <title>Marinomonas sp. YLB-05 draft genome sequence.</title>
        <authorList>
            <person name="Yu L."/>
            <person name="Tang X."/>
        </authorList>
    </citation>
    <scope>NUCLEOTIDE SEQUENCE [LARGE SCALE GENOMIC DNA]</scope>
    <source>
        <strain evidence="3 4">YLB-05</strain>
    </source>
</reference>
<dbReference type="EMBL" id="QKRA01000005">
    <property type="protein sequence ID" value="RDL43927.1"/>
    <property type="molecule type" value="Genomic_DNA"/>
</dbReference>
<accession>A0A370U823</accession>
<comment type="caution">
    <text evidence="3">The sequence shown here is derived from an EMBL/GenBank/DDBJ whole genome shotgun (WGS) entry which is preliminary data.</text>
</comment>
<dbReference type="AlphaFoldDB" id="A0A370U823"/>
<dbReference type="Gene3D" id="1.10.132.90">
    <property type="match status" value="1"/>
</dbReference>
<feature type="region of interest" description="Disordered" evidence="1">
    <location>
        <begin position="15"/>
        <end position="41"/>
    </location>
</feature>
<dbReference type="OrthoDB" id="7366224at2"/>
<dbReference type="RefSeq" id="WP_115468412.1">
    <property type="nucleotide sequence ID" value="NZ_QKRA01000005.1"/>
</dbReference>
<feature type="region of interest" description="Disordered" evidence="1">
    <location>
        <begin position="65"/>
        <end position="84"/>
    </location>
</feature>
<dbReference type="Proteomes" id="UP000254326">
    <property type="component" value="Unassembled WGS sequence"/>
</dbReference>
<keyword evidence="4" id="KW-1185">Reference proteome</keyword>
<feature type="domain" description="DUF5610" evidence="2">
    <location>
        <begin position="48"/>
        <end position="164"/>
    </location>
</feature>
<dbReference type="InterPro" id="IPR041651">
    <property type="entry name" value="DUF5610"/>
</dbReference>
<feature type="compositionally biased region" description="Polar residues" evidence="1">
    <location>
        <begin position="23"/>
        <end position="32"/>
    </location>
</feature>